<dbReference type="PROSITE" id="PS00518">
    <property type="entry name" value="ZF_RING_1"/>
    <property type="match status" value="1"/>
</dbReference>
<dbReference type="InterPro" id="IPR013083">
    <property type="entry name" value="Znf_RING/FYVE/PHD"/>
</dbReference>
<protein>
    <recommendedName>
        <fullName evidence="4">RING-type domain-containing protein</fullName>
    </recommendedName>
</protein>
<dbReference type="SMART" id="SM00184">
    <property type="entry name" value="RING"/>
    <property type="match status" value="1"/>
</dbReference>
<sequence>MSIKMLTIKQFYDRHEACEEIEGEVRFVSGCVGTNRSRNNPRELTSLTSRLRQSMCICHKHYGKYKWTSLDKLSKTNKLHFADSIEVAFRNHCISQNLDVDMGAGTYYAMQQECERLELEIRKKNLAMEAFRLSTEKDLKKKTCPMEGCPGMCTRDFDQYNPEGYEVCFCCKKKQELECPICYETLSVNNMVKSDTCAHHICWKCYGQAYKGGNPITKCPMCRSQFVERT</sequence>
<dbReference type="GO" id="GO:0008270">
    <property type="term" value="F:zinc ion binding"/>
    <property type="evidence" value="ECO:0007669"/>
    <property type="project" value="UniProtKB-KW"/>
</dbReference>
<keyword evidence="3" id="KW-0862">Zinc</keyword>
<evidence type="ECO:0000313" key="5">
    <source>
        <dbReference type="EMBL" id="QHS98516.1"/>
    </source>
</evidence>
<organism evidence="5">
    <name type="scientific">viral metagenome</name>
    <dbReference type="NCBI Taxonomy" id="1070528"/>
    <lineage>
        <taxon>unclassified sequences</taxon>
        <taxon>metagenomes</taxon>
        <taxon>organismal metagenomes</taxon>
    </lineage>
</organism>
<dbReference type="EMBL" id="MN739317">
    <property type="protein sequence ID" value="QHS98516.1"/>
    <property type="molecule type" value="Genomic_DNA"/>
</dbReference>
<dbReference type="InterPro" id="IPR001841">
    <property type="entry name" value="Znf_RING"/>
</dbReference>
<name>A0A6C0C2C8_9ZZZZ</name>
<evidence type="ECO:0000256" key="3">
    <source>
        <dbReference type="ARBA" id="ARBA00022833"/>
    </source>
</evidence>
<dbReference type="InterPro" id="IPR017907">
    <property type="entry name" value="Znf_RING_CS"/>
</dbReference>
<evidence type="ECO:0000259" key="4">
    <source>
        <dbReference type="PROSITE" id="PS50089"/>
    </source>
</evidence>
<evidence type="ECO:0000256" key="1">
    <source>
        <dbReference type="ARBA" id="ARBA00022723"/>
    </source>
</evidence>
<evidence type="ECO:0000256" key="2">
    <source>
        <dbReference type="ARBA" id="ARBA00022771"/>
    </source>
</evidence>
<dbReference type="Pfam" id="PF13639">
    <property type="entry name" value="zf-RING_2"/>
    <property type="match status" value="1"/>
</dbReference>
<keyword evidence="2" id="KW-0863">Zinc-finger</keyword>
<dbReference type="SUPFAM" id="SSF57850">
    <property type="entry name" value="RING/U-box"/>
    <property type="match status" value="1"/>
</dbReference>
<reference evidence="5" key="1">
    <citation type="journal article" date="2020" name="Nature">
        <title>Giant virus diversity and host interactions through global metagenomics.</title>
        <authorList>
            <person name="Schulz F."/>
            <person name="Roux S."/>
            <person name="Paez-Espino D."/>
            <person name="Jungbluth S."/>
            <person name="Walsh D.A."/>
            <person name="Denef V.J."/>
            <person name="McMahon K.D."/>
            <person name="Konstantinidis K.T."/>
            <person name="Eloe-Fadrosh E.A."/>
            <person name="Kyrpides N.C."/>
            <person name="Woyke T."/>
        </authorList>
    </citation>
    <scope>NUCLEOTIDE SEQUENCE</scope>
    <source>
        <strain evidence="5">GVMAG-M-3300020185-18</strain>
    </source>
</reference>
<proteinExistence type="predicted"/>
<keyword evidence="1" id="KW-0479">Metal-binding</keyword>
<accession>A0A6C0C2C8</accession>
<dbReference type="AlphaFoldDB" id="A0A6C0C2C8"/>
<feature type="domain" description="RING-type" evidence="4">
    <location>
        <begin position="179"/>
        <end position="223"/>
    </location>
</feature>
<dbReference type="PROSITE" id="PS50089">
    <property type="entry name" value="ZF_RING_2"/>
    <property type="match status" value="1"/>
</dbReference>
<dbReference type="Gene3D" id="3.30.40.10">
    <property type="entry name" value="Zinc/RING finger domain, C3HC4 (zinc finger)"/>
    <property type="match status" value="1"/>
</dbReference>